<dbReference type="SUPFAM" id="SSF47473">
    <property type="entry name" value="EF-hand"/>
    <property type="match status" value="1"/>
</dbReference>
<dbReference type="Pfam" id="PF00569">
    <property type="entry name" value="ZZ"/>
    <property type="match status" value="1"/>
</dbReference>
<keyword evidence="7" id="KW-0732">Signal</keyword>
<organism evidence="9 10">
    <name type="scientific">Gonapodya prolifera (strain JEL478)</name>
    <name type="common">Monoblepharis prolifera</name>
    <dbReference type="NCBI Taxonomy" id="1344416"/>
    <lineage>
        <taxon>Eukaryota</taxon>
        <taxon>Fungi</taxon>
        <taxon>Fungi incertae sedis</taxon>
        <taxon>Chytridiomycota</taxon>
        <taxon>Chytridiomycota incertae sedis</taxon>
        <taxon>Monoblepharidomycetes</taxon>
        <taxon>Monoblepharidales</taxon>
        <taxon>Gonapodyaceae</taxon>
        <taxon>Gonapodya</taxon>
    </lineage>
</organism>
<sequence length="863" mass="92070">MSFLNFLLSSLFPAPSSPTNLPSHEPGVQTVSTDDATPQRNGTGIRRKHRHRRPRHTAENGEEGGAEDSDRAIRKRKSRQRGGSSNVERDGTSPDGNEDTAHDDADANGHVNGRRHRHTRKHGRQRTERETEQLHLRTDEPSPNRDTDSTTTILVSRAPPPSTATSTSVSAPTSPTSHVPENTLPPLYPPTPAHPRPPLPLLISTRPDGSAPTTASTSPTSLLPPPSPSSVPPPPHPTPVGSPMTTYPVGPRLAIAARRAIGERADGHVSGDGGSSADGLDLGERSAGPASTQGEEVNERTSLEDDGLNTVAVVEGIPRIEYTQDEENMSHTERDEPKSPALARDHTVEAAANDPTPESPEDMNQPLPTPSQETLLLLATLHRSTRHQSLLSARVHRNITCDGCHMSPIRGIRYMCGVCPSYDLCGMCEARGDQGDGPPPGDRGGHTRLHPMMKLRIPIPPLANPRFSGPGTIAVGRGHRGSSSNSTRSGTPSGAAASLSGGNAVLPDYGEGCAGLYLQRDFCQGSAKLAWDELADVGGKEWCQLSAPELEHLYDTFRSLAIPNDATPLPEPPPNVNPRSTHLDLPASPPFSIPPQMFYACLGPLGIGRNVIAEVCWKWWDADGDGRIGWGEWIRGVCGWCEKEELGRAWREQFAFHVYSLAEPHITRASLTAVLRAHFSLSSQLVSDMVREAERTGGESVDPPPPTLPPPPRPSTTPLPPLTPPPPPPATLPNTAASTSSPLRRRSAMRLPPPLNLAVKVPTDAVQRALSLPAAGEVLATPATAQPPPSAQVLYSPGLTSPGSLAPLMGHLSGAAIEAVVEGVFREVASDGIGREEWGEAVEVANEKGWDLIGWVESFGGVY</sequence>
<dbReference type="GO" id="GO:0008270">
    <property type="term" value="F:zinc ion binding"/>
    <property type="evidence" value="ECO:0007669"/>
    <property type="project" value="UniProtKB-KW"/>
</dbReference>
<dbReference type="Gene3D" id="1.10.238.10">
    <property type="entry name" value="EF-hand"/>
    <property type="match status" value="1"/>
</dbReference>
<dbReference type="PANTHER" id="PTHR45691:SF6">
    <property type="entry name" value="PROTEIN DIAPHANOUS"/>
    <property type="match status" value="1"/>
</dbReference>
<evidence type="ECO:0000256" key="4">
    <source>
        <dbReference type="ARBA" id="ARBA00022837"/>
    </source>
</evidence>
<feature type="compositionally biased region" description="Pro residues" evidence="6">
    <location>
        <begin position="186"/>
        <end position="200"/>
    </location>
</feature>
<dbReference type="OrthoDB" id="2122982at2759"/>
<dbReference type="InterPro" id="IPR043145">
    <property type="entry name" value="Znf_ZZ_sf"/>
</dbReference>
<evidence type="ECO:0000256" key="3">
    <source>
        <dbReference type="ARBA" id="ARBA00022833"/>
    </source>
</evidence>
<keyword evidence="4" id="KW-0106">Calcium</keyword>
<keyword evidence="10" id="KW-1185">Reference proteome</keyword>
<dbReference type="Gene3D" id="3.30.60.90">
    <property type="match status" value="1"/>
</dbReference>
<dbReference type="PROSITE" id="PS00018">
    <property type="entry name" value="EF_HAND_1"/>
    <property type="match status" value="1"/>
</dbReference>
<feature type="compositionally biased region" description="Low complexity" evidence="6">
    <location>
        <begin position="163"/>
        <end position="177"/>
    </location>
</feature>
<evidence type="ECO:0000313" key="9">
    <source>
        <dbReference type="EMBL" id="KXS22557.1"/>
    </source>
</evidence>
<name>A0A139B0R3_GONPJ</name>
<feature type="compositionally biased region" description="Basic residues" evidence="6">
    <location>
        <begin position="112"/>
        <end position="124"/>
    </location>
</feature>
<dbReference type="InterPro" id="IPR000433">
    <property type="entry name" value="Znf_ZZ"/>
</dbReference>
<keyword evidence="1" id="KW-0479">Metal-binding</keyword>
<dbReference type="EMBL" id="KQ965731">
    <property type="protein sequence ID" value="KXS22557.1"/>
    <property type="molecule type" value="Genomic_DNA"/>
</dbReference>
<evidence type="ECO:0000256" key="2">
    <source>
        <dbReference type="ARBA" id="ARBA00022771"/>
    </source>
</evidence>
<dbReference type="GO" id="GO:0005884">
    <property type="term" value="C:actin filament"/>
    <property type="evidence" value="ECO:0007669"/>
    <property type="project" value="TreeGrafter"/>
</dbReference>
<reference evidence="9 10" key="1">
    <citation type="journal article" date="2015" name="Genome Biol. Evol.">
        <title>Phylogenomic analyses indicate that early fungi evolved digesting cell walls of algal ancestors of land plants.</title>
        <authorList>
            <person name="Chang Y."/>
            <person name="Wang S."/>
            <person name="Sekimoto S."/>
            <person name="Aerts A.L."/>
            <person name="Choi C."/>
            <person name="Clum A."/>
            <person name="LaButti K.M."/>
            <person name="Lindquist E.A."/>
            <person name="Yee Ngan C."/>
            <person name="Ohm R.A."/>
            <person name="Salamov A.A."/>
            <person name="Grigoriev I.V."/>
            <person name="Spatafora J.W."/>
            <person name="Berbee M.L."/>
        </authorList>
    </citation>
    <scope>NUCLEOTIDE SEQUENCE [LARGE SCALE GENOMIC DNA]</scope>
    <source>
        <strain evidence="9 10">JEL478</strain>
    </source>
</reference>
<dbReference type="InterPro" id="IPR051412">
    <property type="entry name" value="Formin_Homology_Diaphanous_sf"/>
</dbReference>
<dbReference type="PROSITE" id="PS01357">
    <property type="entry name" value="ZF_ZZ_1"/>
    <property type="match status" value="1"/>
</dbReference>
<dbReference type="CDD" id="cd02340">
    <property type="entry name" value="ZZ_NBR1_like"/>
    <property type="match status" value="1"/>
</dbReference>
<evidence type="ECO:0000313" key="10">
    <source>
        <dbReference type="Proteomes" id="UP000070544"/>
    </source>
</evidence>
<evidence type="ECO:0000256" key="7">
    <source>
        <dbReference type="SAM" id="SignalP"/>
    </source>
</evidence>
<dbReference type="SMART" id="SM00291">
    <property type="entry name" value="ZnF_ZZ"/>
    <property type="match status" value="1"/>
</dbReference>
<proteinExistence type="predicted"/>
<dbReference type="STRING" id="1344416.A0A139B0R3"/>
<evidence type="ECO:0000259" key="8">
    <source>
        <dbReference type="PROSITE" id="PS50135"/>
    </source>
</evidence>
<feature type="region of interest" description="Disordered" evidence="6">
    <location>
        <begin position="9"/>
        <end position="251"/>
    </location>
</feature>
<gene>
    <name evidence="9" type="ORF">M427DRAFT_141965</name>
</gene>
<dbReference type="PANTHER" id="PTHR45691">
    <property type="entry name" value="PROTEIN DIAPHANOUS"/>
    <property type="match status" value="1"/>
</dbReference>
<dbReference type="SUPFAM" id="SSF57850">
    <property type="entry name" value="RING/U-box"/>
    <property type="match status" value="1"/>
</dbReference>
<feature type="domain" description="ZZ-type" evidence="8">
    <location>
        <begin position="396"/>
        <end position="460"/>
    </location>
</feature>
<feature type="signal peptide" evidence="7">
    <location>
        <begin position="1"/>
        <end position="18"/>
    </location>
</feature>
<accession>A0A139B0R3</accession>
<keyword evidence="2 5" id="KW-0863">Zinc-finger</keyword>
<dbReference type="Proteomes" id="UP000070544">
    <property type="component" value="Unassembled WGS sequence"/>
</dbReference>
<feature type="compositionally biased region" description="Polar residues" evidence="6">
    <location>
        <begin position="29"/>
        <end position="42"/>
    </location>
</feature>
<feature type="compositionally biased region" description="Basic and acidic residues" evidence="6">
    <location>
        <begin position="125"/>
        <end position="148"/>
    </location>
</feature>
<evidence type="ECO:0000256" key="1">
    <source>
        <dbReference type="ARBA" id="ARBA00022723"/>
    </source>
</evidence>
<evidence type="ECO:0000256" key="6">
    <source>
        <dbReference type="SAM" id="MobiDB-lite"/>
    </source>
</evidence>
<feature type="compositionally biased region" description="Pro residues" evidence="6">
    <location>
        <begin position="222"/>
        <end position="240"/>
    </location>
</feature>
<feature type="compositionally biased region" description="Pro residues" evidence="6">
    <location>
        <begin position="702"/>
        <end position="731"/>
    </location>
</feature>
<dbReference type="InterPro" id="IPR018247">
    <property type="entry name" value="EF_Hand_1_Ca_BS"/>
</dbReference>
<feature type="region of interest" description="Disordered" evidence="6">
    <location>
        <begin position="470"/>
        <end position="498"/>
    </location>
</feature>
<feature type="region of interest" description="Disordered" evidence="6">
    <location>
        <begin position="264"/>
        <end position="369"/>
    </location>
</feature>
<feature type="chain" id="PRO_5007296545" description="ZZ-type domain-containing protein" evidence="7">
    <location>
        <begin position="19"/>
        <end position="863"/>
    </location>
</feature>
<feature type="compositionally biased region" description="Basic and acidic residues" evidence="6">
    <location>
        <begin position="328"/>
        <end position="348"/>
    </location>
</feature>
<dbReference type="GO" id="GO:0030041">
    <property type="term" value="P:actin filament polymerization"/>
    <property type="evidence" value="ECO:0007669"/>
    <property type="project" value="TreeGrafter"/>
</dbReference>
<feature type="compositionally biased region" description="Low complexity" evidence="6">
    <location>
        <begin position="481"/>
        <end position="498"/>
    </location>
</feature>
<dbReference type="PROSITE" id="PS50135">
    <property type="entry name" value="ZF_ZZ_2"/>
    <property type="match status" value="1"/>
</dbReference>
<feature type="compositionally biased region" description="Basic residues" evidence="6">
    <location>
        <begin position="45"/>
        <end position="55"/>
    </location>
</feature>
<dbReference type="InterPro" id="IPR011992">
    <property type="entry name" value="EF-hand-dom_pair"/>
</dbReference>
<feature type="region of interest" description="Disordered" evidence="6">
    <location>
        <begin position="690"/>
        <end position="751"/>
    </location>
</feature>
<feature type="compositionally biased region" description="Low complexity" evidence="6">
    <location>
        <begin position="732"/>
        <end position="742"/>
    </location>
</feature>
<feature type="compositionally biased region" description="Low complexity" evidence="6">
    <location>
        <begin position="9"/>
        <end position="18"/>
    </location>
</feature>
<keyword evidence="3" id="KW-0862">Zinc</keyword>
<protein>
    <recommendedName>
        <fullName evidence="8">ZZ-type domain-containing protein</fullName>
    </recommendedName>
</protein>
<dbReference type="AlphaFoldDB" id="A0A139B0R3"/>
<evidence type="ECO:0000256" key="5">
    <source>
        <dbReference type="PROSITE-ProRule" id="PRU00228"/>
    </source>
</evidence>
<feature type="compositionally biased region" description="Low complexity" evidence="6">
    <location>
        <begin position="209"/>
        <end position="221"/>
    </location>
</feature>